<feature type="domain" description="Golvesin/Xly CBD-like" evidence="3">
    <location>
        <begin position="310"/>
        <end position="395"/>
    </location>
</feature>
<dbReference type="EMBL" id="LGCM01000060">
    <property type="protein sequence ID" value="KPL77406.1"/>
    <property type="molecule type" value="Genomic_DNA"/>
</dbReference>
<proteinExistence type="predicted"/>
<evidence type="ECO:0000259" key="3">
    <source>
        <dbReference type="Pfam" id="PF25275"/>
    </source>
</evidence>
<dbReference type="STRING" id="229921.ADN01_16005"/>
<dbReference type="RefSeq" id="WP_075071286.1">
    <property type="nucleotide sequence ID" value="NZ_LGCM01000060.1"/>
</dbReference>
<keyword evidence="2" id="KW-0812">Transmembrane</keyword>
<organism evidence="4 5">
    <name type="scientific">Levilinea saccharolytica</name>
    <dbReference type="NCBI Taxonomy" id="229921"/>
    <lineage>
        <taxon>Bacteria</taxon>
        <taxon>Bacillati</taxon>
        <taxon>Chloroflexota</taxon>
        <taxon>Anaerolineae</taxon>
        <taxon>Anaerolineales</taxon>
        <taxon>Anaerolineaceae</taxon>
        <taxon>Levilinea</taxon>
    </lineage>
</organism>
<keyword evidence="5" id="KW-1185">Reference proteome</keyword>
<dbReference type="Pfam" id="PF25275">
    <property type="entry name" value="Golvesin_C"/>
    <property type="match status" value="1"/>
</dbReference>
<protein>
    <recommendedName>
        <fullName evidence="3">Golvesin/Xly CBD-like domain-containing protein</fullName>
    </recommendedName>
</protein>
<feature type="compositionally biased region" description="Low complexity" evidence="1">
    <location>
        <begin position="73"/>
        <end position="83"/>
    </location>
</feature>
<reference evidence="4 5" key="1">
    <citation type="submission" date="2015-07" db="EMBL/GenBank/DDBJ databases">
        <title>Genome sequence of Levilinea saccharolytica DSM 16555.</title>
        <authorList>
            <person name="Hemp J."/>
            <person name="Ward L.M."/>
            <person name="Pace L.A."/>
            <person name="Fischer W.W."/>
        </authorList>
    </citation>
    <scope>NUCLEOTIDE SEQUENCE [LARGE SCALE GENOMIC DNA]</scope>
    <source>
        <strain evidence="4 5">KIBI-1</strain>
    </source>
</reference>
<feature type="region of interest" description="Disordered" evidence="1">
    <location>
        <begin position="59"/>
        <end position="83"/>
    </location>
</feature>
<gene>
    <name evidence="4" type="ORF">ADN01_16005</name>
</gene>
<keyword evidence="2" id="KW-0472">Membrane</keyword>
<dbReference type="Proteomes" id="UP000050501">
    <property type="component" value="Unassembled WGS sequence"/>
</dbReference>
<evidence type="ECO:0000256" key="1">
    <source>
        <dbReference type="SAM" id="MobiDB-lite"/>
    </source>
</evidence>
<accession>A0A0P6Y742</accession>
<dbReference type="InterPro" id="IPR033803">
    <property type="entry name" value="CBD-like_Golvesin-Xly"/>
</dbReference>
<evidence type="ECO:0000313" key="4">
    <source>
        <dbReference type="EMBL" id="KPL77406.1"/>
    </source>
</evidence>
<evidence type="ECO:0000256" key="2">
    <source>
        <dbReference type="SAM" id="Phobius"/>
    </source>
</evidence>
<comment type="caution">
    <text evidence="4">The sequence shown here is derived from an EMBL/GenBank/DDBJ whole genome shotgun (WGS) entry which is preliminary data.</text>
</comment>
<dbReference type="AlphaFoldDB" id="A0A0P6Y742"/>
<feature type="transmembrane region" description="Helical" evidence="2">
    <location>
        <begin position="25"/>
        <end position="45"/>
    </location>
</feature>
<feature type="compositionally biased region" description="Pro residues" evidence="1">
    <location>
        <begin position="59"/>
        <end position="72"/>
    </location>
</feature>
<evidence type="ECO:0000313" key="5">
    <source>
        <dbReference type="Proteomes" id="UP000050501"/>
    </source>
</evidence>
<name>A0A0P6Y742_9CHLR</name>
<sequence length="428" mass="47010">MTLNPDNATPPSTPESPSADPVRRWAFLSWIAAVLTLALLLWLNFPTLDQLARGIYTPTPAPPTLTPTPRPSRTPTITSTPTIEPTATLTPYPPSAYQIPDASLLDPVFPGLRGTAVVINEDQAQVNPPFDNPQWISSDTIAQQLGKELTERYYATFGAASIQWQTDKPLSPGLYEVYVLDTVFSSGGSLDFTVSLGGQPISPIFGSASLQYQSSRGNPPQIQDLWRSIGLYNLDRPDLLTIATSWQNRDENSIVAVDRVLIVPYPATAQAMLERLPRRAQQTVLIDDLAARIESNQVIYSESDALSWKDQYQYVINPETEITATWETYEPVAAAKYEVFVWLPASHATGQVSYRVQINNEDVTPDGLESANIAVNQSEFRGGQWVSLGQFTTPRIYEKPVPINIQIAIPANATGDIALDAVAIVRAE</sequence>
<keyword evidence="2" id="KW-1133">Transmembrane helix</keyword>